<gene>
    <name evidence="6" type="primary">pyrC</name>
    <name evidence="8" type="ORF">H9637_16380</name>
</gene>
<keyword evidence="3 6" id="KW-0479">Metal-binding</keyword>
<protein>
    <recommendedName>
        <fullName evidence="6">Dihydroorotase</fullName>
        <shortName evidence="6">DHOase</shortName>
        <ecNumber evidence="6">3.5.2.3</ecNumber>
    </recommendedName>
</protein>
<accession>A0ABR8YWF7</accession>
<organism evidence="8 9">
    <name type="scientific">Clostridium faecium</name>
    <dbReference type="NCBI Taxonomy" id="2762223"/>
    <lineage>
        <taxon>Bacteria</taxon>
        <taxon>Bacillati</taxon>
        <taxon>Bacillota</taxon>
        <taxon>Clostridia</taxon>
        <taxon>Eubacteriales</taxon>
        <taxon>Clostridiaceae</taxon>
        <taxon>Clostridium</taxon>
    </lineage>
</organism>
<comment type="catalytic activity">
    <reaction evidence="6">
        <text>(S)-dihydroorotate + H2O = N-carbamoyl-L-aspartate + H(+)</text>
        <dbReference type="Rhea" id="RHEA:24296"/>
        <dbReference type="ChEBI" id="CHEBI:15377"/>
        <dbReference type="ChEBI" id="CHEBI:15378"/>
        <dbReference type="ChEBI" id="CHEBI:30864"/>
        <dbReference type="ChEBI" id="CHEBI:32814"/>
        <dbReference type="EC" id="3.5.2.3"/>
    </reaction>
</comment>
<comment type="pathway">
    <text evidence="6">Pyrimidine metabolism; UMP biosynthesis via de novo pathway; (S)-dihydroorotate from bicarbonate: step 3/3.</text>
</comment>
<keyword evidence="5 6" id="KW-0665">Pyrimidine biosynthesis</keyword>
<dbReference type="EMBL" id="JACSQB010000156">
    <property type="protein sequence ID" value="MBD8048586.1"/>
    <property type="molecule type" value="Genomic_DNA"/>
</dbReference>
<proteinExistence type="inferred from homology"/>
<dbReference type="Gene3D" id="3.20.20.140">
    <property type="entry name" value="Metal-dependent hydrolases"/>
    <property type="match status" value="1"/>
</dbReference>
<comment type="function">
    <text evidence="1 6">Catalyzes the reversible cyclization of carbamoyl aspartate to dihydroorotate.</text>
</comment>
<evidence type="ECO:0000256" key="4">
    <source>
        <dbReference type="ARBA" id="ARBA00022801"/>
    </source>
</evidence>
<feature type="binding site" evidence="6">
    <location>
        <position position="279"/>
    </location>
    <ligand>
        <name>Zn(2+)</name>
        <dbReference type="ChEBI" id="CHEBI:29105"/>
        <label>1</label>
    </ligand>
</feature>
<feature type="binding site" evidence="6">
    <location>
        <position position="175"/>
    </location>
    <ligand>
        <name>Zn(2+)</name>
        <dbReference type="ChEBI" id="CHEBI:29105"/>
        <label>2</label>
    </ligand>
</feature>
<feature type="binding site" evidence="6">
    <location>
        <position position="91"/>
    </location>
    <ligand>
        <name>substrate</name>
    </ligand>
</feature>
<reference evidence="8 9" key="1">
    <citation type="submission" date="2020-08" db="EMBL/GenBank/DDBJ databases">
        <title>A Genomic Blueprint of the Chicken Gut Microbiome.</title>
        <authorList>
            <person name="Gilroy R."/>
            <person name="Ravi A."/>
            <person name="Getino M."/>
            <person name="Pursley I."/>
            <person name="Horton D.L."/>
            <person name="Alikhan N.-F."/>
            <person name="Baker D."/>
            <person name="Gharbi K."/>
            <person name="Hall N."/>
            <person name="Watson M."/>
            <person name="Adriaenssens E.M."/>
            <person name="Foster-Nyarko E."/>
            <person name="Jarju S."/>
            <person name="Secka A."/>
            <person name="Antonio M."/>
            <person name="Oren A."/>
            <person name="Chaudhuri R."/>
            <person name="La Ragione R.M."/>
            <person name="Hildebrand F."/>
            <person name="Pallen M.J."/>
        </authorList>
    </citation>
    <scope>NUCLEOTIDE SEQUENCE [LARGE SCALE GENOMIC DNA]</scope>
    <source>
        <strain evidence="8 9">N37</strain>
    </source>
</reference>
<sequence>MELCIKNAKVVDWCKVFKGDVYIKDGIITEIGKDLKKNCNTIDADGLTLMPSFIDLHAHFRDPGLTYKEDIESGSKAAVRGGFTMVNLMANTNPVCSSMDTVNYVKDKTKEIGLIDIHQVVSITRNFDGQDISHLDEIDSSIKVISEDGKDVVDSMVMLKAMKKAAEKDFTVMCHCEDPYLTNYDMRIAENIMTKRNIEFSKITNCKLHIAHVSTLEAMSDIIEAKRQGLKVTCEVSPHHLALTNKYNYRVNPPLREKGDIDFLIKAIKEGYVDAIATDHAPHSEEDKTKGSPGISGLETAFSTTYTKLVREENLSLSKLSEIMSKNPSELLGVNKGKIEIGYEGDLVLLDLEASYEINSKEFCSKGKNTPLDGMKVYGKIVKTIKGGKEVYSNDEYN</sequence>
<feature type="binding site" evidence="6">
    <location>
        <begin position="59"/>
        <end position="61"/>
    </location>
    <ligand>
        <name>substrate</name>
    </ligand>
</feature>
<dbReference type="PANTHER" id="PTHR43668">
    <property type="entry name" value="ALLANTOINASE"/>
    <property type="match status" value="1"/>
</dbReference>
<keyword evidence="9" id="KW-1185">Reference proteome</keyword>
<dbReference type="EC" id="3.5.2.3" evidence="6"/>
<feature type="binding site" evidence="6">
    <location>
        <position position="252"/>
    </location>
    <ligand>
        <name>substrate</name>
    </ligand>
</feature>
<evidence type="ECO:0000256" key="6">
    <source>
        <dbReference type="HAMAP-Rule" id="MF_00220"/>
    </source>
</evidence>
<comment type="cofactor">
    <cofactor evidence="6">
        <name>Zn(2+)</name>
        <dbReference type="ChEBI" id="CHEBI:29105"/>
    </cofactor>
    <text evidence="6">Binds 2 Zn(2+) ions per subunit.</text>
</comment>
<evidence type="ECO:0000259" key="7">
    <source>
        <dbReference type="Pfam" id="PF01979"/>
    </source>
</evidence>
<feature type="binding site" evidence="6">
    <location>
        <position position="59"/>
    </location>
    <ligand>
        <name>Zn(2+)</name>
        <dbReference type="ChEBI" id="CHEBI:29105"/>
        <label>1</label>
    </ligand>
</feature>
<dbReference type="Pfam" id="PF01979">
    <property type="entry name" value="Amidohydro_1"/>
    <property type="match status" value="1"/>
</dbReference>
<dbReference type="Proteomes" id="UP000627166">
    <property type="component" value="Unassembled WGS sequence"/>
</dbReference>
<dbReference type="InterPro" id="IPR002195">
    <property type="entry name" value="Dihydroorotase_CS"/>
</dbReference>
<feature type="binding site" evidence="6">
    <location>
        <position position="212"/>
    </location>
    <ligand>
        <name>Zn(2+)</name>
        <dbReference type="ChEBI" id="CHEBI:29105"/>
        <label>2</label>
    </ligand>
</feature>
<comment type="caution">
    <text evidence="8">The sequence shown here is derived from an EMBL/GenBank/DDBJ whole genome shotgun (WGS) entry which is preliminary data.</text>
</comment>
<dbReference type="CDD" id="cd01317">
    <property type="entry name" value="DHOase_IIa"/>
    <property type="match status" value="1"/>
</dbReference>
<feature type="binding site" evidence="6">
    <location>
        <position position="57"/>
    </location>
    <ligand>
        <name>Zn(2+)</name>
        <dbReference type="ChEBI" id="CHEBI:29105"/>
        <label>1</label>
    </ligand>
</feature>
<evidence type="ECO:0000256" key="1">
    <source>
        <dbReference type="ARBA" id="ARBA00002368"/>
    </source>
</evidence>
<name>A0ABR8YWF7_9CLOT</name>
<keyword evidence="4 6" id="KW-0378">Hydrolase</keyword>
<feature type="binding site" evidence="6">
    <location>
        <begin position="293"/>
        <end position="294"/>
    </location>
    <ligand>
        <name>substrate</name>
    </ligand>
</feature>
<dbReference type="SUPFAM" id="SSF51556">
    <property type="entry name" value="Metallo-dependent hydrolases"/>
    <property type="match status" value="1"/>
</dbReference>
<evidence type="ECO:0000256" key="2">
    <source>
        <dbReference type="ARBA" id="ARBA00010286"/>
    </source>
</evidence>
<evidence type="ECO:0000313" key="8">
    <source>
        <dbReference type="EMBL" id="MBD8048586.1"/>
    </source>
</evidence>
<dbReference type="InterPro" id="IPR050138">
    <property type="entry name" value="DHOase/Allantoinase_Hydrolase"/>
</dbReference>
<dbReference type="PROSITE" id="PS00482">
    <property type="entry name" value="DIHYDROOROTASE_1"/>
    <property type="match status" value="1"/>
</dbReference>
<keyword evidence="6" id="KW-0862">Zinc</keyword>
<dbReference type="PROSITE" id="PS00483">
    <property type="entry name" value="DIHYDROOROTASE_2"/>
    <property type="match status" value="1"/>
</dbReference>
<comment type="similarity">
    <text evidence="2 6">Belongs to the metallo-dependent hydrolases superfamily. DHOase family. Class I DHOase subfamily.</text>
</comment>
<evidence type="ECO:0000313" key="9">
    <source>
        <dbReference type="Proteomes" id="UP000627166"/>
    </source>
</evidence>
<dbReference type="InterPro" id="IPR004722">
    <property type="entry name" value="DHOase"/>
</dbReference>
<feature type="active site" evidence="6">
    <location>
        <position position="279"/>
    </location>
</feature>
<dbReference type="NCBIfam" id="TIGR00857">
    <property type="entry name" value="pyrC_multi"/>
    <property type="match status" value="1"/>
</dbReference>
<feature type="binding site" evidence="6">
    <location>
        <position position="148"/>
    </location>
    <ligand>
        <name>Zn(2+)</name>
        <dbReference type="ChEBI" id="CHEBI:29105"/>
        <label>2</label>
    </ligand>
</feature>
<feature type="domain" description="Amidohydrolase-related" evidence="7">
    <location>
        <begin position="48"/>
        <end position="391"/>
    </location>
</feature>
<feature type="binding site" evidence="6">
    <location>
        <position position="148"/>
    </location>
    <ligand>
        <name>Zn(2+)</name>
        <dbReference type="ChEBI" id="CHEBI:29105"/>
        <label>1</label>
    </ligand>
</feature>
<feature type="binding site" evidence="6">
    <location>
        <position position="283"/>
    </location>
    <ligand>
        <name>substrate</name>
    </ligand>
</feature>
<dbReference type="PANTHER" id="PTHR43668:SF2">
    <property type="entry name" value="ALLANTOINASE"/>
    <property type="match status" value="1"/>
</dbReference>
<evidence type="ECO:0000256" key="5">
    <source>
        <dbReference type="ARBA" id="ARBA00022975"/>
    </source>
</evidence>
<dbReference type="InterPro" id="IPR006680">
    <property type="entry name" value="Amidohydro-rel"/>
</dbReference>
<dbReference type="SUPFAM" id="SSF51338">
    <property type="entry name" value="Composite domain of metallo-dependent hydrolases"/>
    <property type="match status" value="1"/>
</dbReference>
<dbReference type="InterPro" id="IPR011059">
    <property type="entry name" value="Metal-dep_hydrolase_composite"/>
</dbReference>
<dbReference type="InterPro" id="IPR032466">
    <property type="entry name" value="Metal_Hydrolase"/>
</dbReference>
<evidence type="ECO:0000256" key="3">
    <source>
        <dbReference type="ARBA" id="ARBA00022723"/>
    </source>
</evidence>
<dbReference type="HAMAP" id="MF_00220_B">
    <property type="entry name" value="PyrC_classI_B"/>
    <property type="match status" value="1"/>
</dbReference>